<accession>A0A1G9SKU8</accession>
<dbReference type="Proteomes" id="UP000198552">
    <property type="component" value="Unassembled WGS sequence"/>
</dbReference>
<proteinExistence type="predicted"/>
<dbReference type="STRING" id="1527607.SAMN05428957_1056"/>
<evidence type="ECO:0000313" key="2">
    <source>
        <dbReference type="Proteomes" id="UP000198552"/>
    </source>
</evidence>
<organism evidence="1 2">
    <name type="scientific">Oryzisolibacter propanilivorax</name>
    <dbReference type="NCBI Taxonomy" id="1527607"/>
    <lineage>
        <taxon>Bacteria</taxon>
        <taxon>Pseudomonadati</taxon>
        <taxon>Pseudomonadota</taxon>
        <taxon>Betaproteobacteria</taxon>
        <taxon>Burkholderiales</taxon>
        <taxon>Comamonadaceae</taxon>
        <taxon>Oryzisolibacter</taxon>
    </lineage>
</organism>
<sequence>MQTHDFFTRLVEQNTLGPNMLRETSTEIEAIYECAACGEEHSDEWDAQRCCRPPVYFKCPACSEKCDDEAEARDCCGASGECQPRICPVCLSGGDTYQDAADCCLHTHPSMTGYGRQRVAEDVERGTPWADAIRAHACH</sequence>
<gene>
    <name evidence="1" type="ORF">SAMN05428957_1056</name>
</gene>
<dbReference type="AlphaFoldDB" id="A0A1G9SKU8"/>
<name>A0A1G9SKU8_9BURK</name>
<dbReference type="EMBL" id="FNHP01000005">
    <property type="protein sequence ID" value="SDM36042.1"/>
    <property type="molecule type" value="Genomic_DNA"/>
</dbReference>
<reference evidence="2" key="1">
    <citation type="submission" date="2016-10" db="EMBL/GenBank/DDBJ databases">
        <authorList>
            <person name="Varghese N."/>
            <person name="Submissions S."/>
        </authorList>
    </citation>
    <scope>NUCLEOTIDE SEQUENCE [LARGE SCALE GENOMIC DNA]</scope>
    <source>
        <strain evidence="2">EPL6</strain>
    </source>
</reference>
<dbReference type="OrthoDB" id="8907792at2"/>
<keyword evidence="2" id="KW-1185">Reference proteome</keyword>
<protein>
    <submittedName>
        <fullName evidence="1">Uncharacterized protein</fullName>
    </submittedName>
</protein>
<evidence type="ECO:0000313" key="1">
    <source>
        <dbReference type="EMBL" id="SDM36042.1"/>
    </source>
</evidence>
<dbReference type="RefSeq" id="WP_139182740.1">
    <property type="nucleotide sequence ID" value="NZ_FNHP01000005.1"/>
</dbReference>